<evidence type="ECO:0000259" key="8">
    <source>
        <dbReference type="PROSITE" id="PS51007"/>
    </source>
</evidence>
<dbReference type="AlphaFoldDB" id="A0A3E1NHF8"/>
<evidence type="ECO:0000256" key="4">
    <source>
        <dbReference type="ARBA" id="ARBA00022982"/>
    </source>
</evidence>
<evidence type="ECO:0000313" key="9">
    <source>
        <dbReference type="EMBL" id="RFM27365.1"/>
    </source>
</evidence>
<dbReference type="PROSITE" id="PS51007">
    <property type="entry name" value="CYTC"/>
    <property type="match status" value="1"/>
</dbReference>
<accession>A0A3E1NHF8</accession>
<name>A0A3E1NHF8_9BACT</name>
<evidence type="ECO:0000256" key="5">
    <source>
        <dbReference type="ARBA" id="ARBA00023004"/>
    </source>
</evidence>
<dbReference type="InterPro" id="IPR009056">
    <property type="entry name" value="Cyt_c-like_dom"/>
</dbReference>
<sequence length="148" mass="15816">MTQPMITTVAALFALAILACNNPAPKTGGGGTLSPATDSLVNSGGHSADEAVRDGAVLITRADCFTCHAIEKKVVGPSYKDIARKYQPLEGNVDKLTTAIIRGSRGIWGDAAMTPHPNISHEDARKMVNYIFSLRDNLPVQDTVRIKQ</sequence>
<feature type="binding site" description="covalent" evidence="6">
    <location>
        <position position="68"/>
    </location>
    <ligand>
        <name>heme c</name>
        <dbReference type="ChEBI" id="CHEBI:61717"/>
    </ligand>
</feature>
<feature type="binding site" description="covalent" evidence="6">
    <location>
        <position position="64"/>
    </location>
    <ligand>
        <name>heme c</name>
        <dbReference type="ChEBI" id="CHEBI:61717"/>
    </ligand>
</feature>
<keyword evidence="7" id="KW-0732">Signal</keyword>
<dbReference type="Proteomes" id="UP000261284">
    <property type="component" value="Unassembled WGS sequence"/>
</dbReference>
<organism evidence="9 10">
    <name type="scientific">Deminuibacter soli</name>
    <dbReference type="NCBI Taxonomy" id="2291815"/>
    <lineage>
        <taxon>Bacteria</taxon>
        <taxon>Pseudomonadati</taxon>
        <taxon>Bacteroidota</taxon>
        <taxon>Chitinophagia</taxon>
        <taxon>Chitinophagales</taxon>
        <taxon>Chitinophagaceae</taxon>
        <taxon>Deminuibacter</taxon>
    </lineage>
</organism>
<dbReference type="EMBL" id="QTJU01000005">
    <property type="protein sequence ID" value="RFM27365.1"/>
    <property type="molecule type" value="Genomic_DNA"/>
</dbReference>
<dbReference type="SUPFAM" id="SSF46626">
    <property type="entry name" value="Cytochrome c"/>
    <property type="match status" value="1"/>
</dbReference>
<evidence type="ECO:0000256" key="6">
    <source>
        <dbReference type="PIRSR" id="PIRSR602324-1"/>
    </source>
</evidence>
<keyword evidence="4" id="KW-0249">Electron transport</keyword>
<gene>
    <name evidence="9" type="ORF">DXN05_15210</name>
</gene>
<dbReference type="GO" id="GO:0009055">
    <property type="term" value="F:electron transfer activity"/>
    <property type="evidence" value="ECO:0007669"/>
    <property type="project" value="InterPro"/>
</dbReference>
<feature type="chain" id="PRO_5017799094" evidence="7">
    <location>
        <begin position="20"/>
        <end position="148"/>
    </location>
</feature>
<feature type="signal peptide" evidence="7">
    <location>
        <begin position="1"/>
        <end position="19"/>
    </location>
</feature>
<reference evidence="9 10" key="1">
    <citation type="submission" date="2018-08" db="EMBL/GenBank/DDBJ databases">
        <title>Chitinophagaceae sp. K23C18032701, a novel bacterium isolated from forest soil.</title>
        <authorList>
            <person name="Wang C."/>
        </authorList>
    </citation>
    <scope>NUCLEOTIDE SEQUENCE [LARGE SCALE GENOMIC DNA]</scope>
    <source>
        <strain evidence="9 10">K23C18032701</strain>
    </source>
</reference>
<dbReference type="GO" id="GO:0020037">
    <property type="term" value="F:heme binding"/>
    <property type="evidence" value="ECO:0007669"/>
    <property type="project" value="InterPro"/>
</dbReference>
<evidence type="ECO:0000256" key="7">
    <source>
        <dbReference type="SAM" id="SignalP"/>
    </source>
</evidence>
<keyword evidence="10" id="KW-1185">Reference proteome</keyword>
<comment type="caution">
    <text evidence="9">The sequence shown here is derived from an EMBL/GenBank/DDBJ whole genome shotgun (WGS) entry which is preliminary data.</text>
</comment>
<dbReference type="GO" id="GO:0005506">
    <property type="term" value="F:iron ion binding"/>
    <property type="evidence" value="ECO:0007669"/>
    <property type="project" value="InterPro"/>
</dbReference>
<dbReference type="Pfam" id="PF00034">
    <property type="entry name" value="Cytochrom_C"/>
    <property type="match status" value="1"/>
</dbReference>
<keyword evidence="2 6" id="KW-0349">Heme</keyword>
<feature type="domain" description="Cytochrome c" evidence="8">
    <location>
        <begin position="50"/>
        <end position="135"/>
    </location>
</feature>
<dbReference type="InterPro" id="IPR036909">
    <property type="entry name" value="Cyt_c-like_dom_sf"/>
</dbReference>
<evidence type="ECO:0000313" key="10">
    <source>
        <dbReference type="Proteomes" id="UP000261284"/>
    </source>
</evidence>
<keyword evidence="3 6" id="KW-0479">Metal-binding</keyword>
<evidence type="ECO:0000256" key="1">
    <source>
        <dbReference type="ARBA" id="ARBA00022448"/>
    </source>
</evidence>
<evidence type="ECO:0000256" key="2">
    <source>
        <dbReference type="ARBA" id="ARBA00022617"/>
    </source>
</evidence>
<keyword evidence="5 6" id="KW-0408">Iron</keyword>
<dbReference type="PRINTS" id="PR00606">
    <property type="entry name" value="CYTCHROMECID"/>
</dbReference>
<dbReference type="InterPro" id="IPR002324">
    <property type="entry name" value="Cyt_c_ID"/>
</dbReference>
<protein>
    <submittedName>
        <fullName evidence="9">Cytochrome C</fullName>
    </submittedName>
</protein>
<evidence type="ECO:0000256" key="3">
    <source>
        <dbReference type="ARBA" id="ARBA00022723"/>
    </source>
</evidence>
<proteinExistence type="predicted"/>
<feature type="binding site" description="covalent" evidence="6">
    <location>
        <position position="113"/>
    </location>
    <ligand>
        <name>heme c</name>
        <dbReference type="ChEBI" id="CHEBI:61717"/>
    </ligand>
</feature>
<dbReference type="Gene3D" id="1.10.760.10">
    <property type="entry name" value="Cytochrome c-like domain"/>
    <property type="match status" value="1"/>
</dbReference>
<keyword evidence="1" id="KW-0813">Transport</keyword>
<comment type="PTM">
    <text evidence="6">Binds 1 heme c group covalently per subunit.</text>
</comment>